<proteinExistence type="predicted"/>
<feature type="compositionally biased region" description="Low complexity" evidence="1">
    <location>
        <begin position="104"/>
        <end position="132"/>
    </location>
</feature>
<dbReference type="Proteomes" id="UP000298652">
    <property type="component" value="Chromosome 4"/>
</dbReference>
<feature type="region of interest" description="Disordered" evidence="1">
    <location>
        <begin position="104"/>
        <end position="145"/>
    </location>
</feature>
<protein>
    <submittedName>
        <fullName evidence="2">Uncharacterized protein</fullName>
    </submittedName>
</protein>
<keyword evidence="3" id="KW-1185">Reference proteome</keyword>
<sequence>MTKRDEGMGGLSSQRCHTDSIVATRVGATTSAATADSVVTARTGATVSATAADSVVTAGVGATVFVVAAGAGATVSVTTTVPTAAAAASMTDALDVDASPTGSSFASSSRFITSPDGGTPGAAPCPAGSAAGAKGGPGVGPGSVPDCGTLSLAAASCLRGGHRGLSNDTTARSQRGHGRGSGVDSVDPLGAPRADP</sequence>
<organism evidence="2 3">
    <name type="scientific">Setaria viridis</name>
    <name type="common">Green bristlegrass</name>
    <name type="synonym">Setaria italica subsp. viridis</name>
    <dbReference type="NCBI Taxonomy" id="4556"/>
    <lineage>
        <taxon>Eukaryota</taxon>
        <taxon>Viridiplantae</taxon>
        <taxon>Streptophyta</taxon>
        <taxon>Embryophyta</taxon>
        <taxon>Tracheophyta</taxon>
        <taxon>Spermatophyta</taxon>
        <taxon>Magnoliopsida</taxon>
        <taxon>Liliopsida</taxon>
        <taxon>Poales</taxon>
        <taxon>Poaceae</taxon>
        <taxon>PACMAD clade</taxon>
        <taxon>Panicoideae</taxon>
        <taxon>Panicodae</taxon>
        <taxon>Paniceae</taxon>
        <taxon>Cenchrinae</taxon>
        <taxon>Setaria</taxon>
    </lineage>
</organism>
<evidence type="ECO:0000313" key="3">
    <source>
        <dbReference type="Proteomes" id="UP000298652"/>
    </source>
</evidence>
<evidence type="ECO:0000256" key="1">
    <source>
        <dbReference type="SAM" id="MobiDB-lite"/>
    </source>
</evidence>
<dbReference type="EMBL" id="CM016555">
    <property type="protein sequence ID" value="TKW20858.1"/>
    <property type="molecule type" value="Genomic_DNA"/>
</dbReference>
<reference evidence="2" key="1">
    <citation type="submission" date="2019-03" db="EMBL/GenBank/DDBJ databases">
        <title>WGS assembly of Setaria viridis.</title>
        <authorList>
            <person name="Huang P."/>
            <person name="Jenkins J."/>
            <person name="Grimwood J."/>
            <person name="Barry K."/>
            <person name="Healey A."/>
            <person name="Mamidi S."/>
            <person name="Sreedasyam A."/>
            <person name="Shu S."/>
            <person name="Feldman M."/>
            <person name="Wu J."/>
            <person name="Yu Y."/>
            <person name="Chen C."/>
            <person name="Johnson J."/>
            <person name="Rokhsar D."/>
            <person name="Baxter I."/>
            <person name="Schmutz J."/>
            <person name="Brutnell T."/>
            <person name="Kellogg E."/>
        </authorList>
    </citation>
    <scope>NUCLEOTIDE SEQUENCE [LARGE SCALE GENOMIC DNA]</scope>
</reference>
<dbReference type="Gramene" id="TKW20858">
    <property type="protein sequence ID" value="TKW20858"/>
    <property type="gene ID" value="SEVIR_4G117600v2"/>
</dbReference>
<evidence type="ECO:0000313" key="2">
    <source>
        <dbReference type="EMBL" id="TKW20858.1"/>
    </source>
</evidence>
<feature type="region of interest" description="Disordered" evidence="1">
    <location>
        <begin position="161"/>
        <end position="196"/>
    </location>
</feature>
<accession>A0A4U6UW95</accession>
<dbReference type="AlphaFoldDB" id="A0A4U6UW95"/>
<gene>
    <name evidence="2" type="ORF">SEVIR_4G117600v2</name>
</gene>
<name>A0A4U6UW95_SETVI</name>